<keyword evidence="7 16" id="KW-0732">Signal</keyword>
<dbReference type="GO" id="GO:0015891">
    <property type="term" value="P:siderophore transport"/>
    <property type="evidence" value="ECO:0007669"/>
    <property type="project" value="InterPro"/>
</dbReference>
<dbReference type="KEGG" id="amon:H9L24_08100"/>
<comment type="subcellular location">
    <subcellularLocation>
        <location evidence="1 14">Cell outer membrane</location>
        <topology evidence="1 14">Multi-pass membrane protein</topology>
    </subcellularLocation>
</comment>
<name>A0A7H0HJL0_9BURK</name>
<evidence type="ECO:0000256" key="16">
    <source>
        <dbReference type="SAM" id="SignalP"/>
    </source>
</evidence>
<evidence type="ECO:0000256" key="15">
    <source>
        <dbReference type="RuleBase" id="RU003357"/>
    </source>
</evidence>
<sequence>MRPTPLALAAALLAGLGAAQAQTTATALPEVRVSDGAEGQATEGTGQYIAREVSVGKLVQSPRETPQSVSVITRQRVDDFHMTKLEDAVKQTTGITVTRLDGAGNYNTIQARGFDIGAIQLDGIAFPQGANFATALDTAFYDRIEVLRGPSGLLQGAGEPGGTINLVRKRARSQLGIAANASAGSWGLRRADVDLTGALNASGSLRGRLVLVNDERDSYVDTLRNDRRAGYGTVELDITPATTLSVGHTRQRVRATIDQGLPAYADGRLPDVPRSTFAGLARNLQNLDTTDTFAELEHRLDGGGLVKLAARQMQRDSFYSAARANSALAANGDYQVQTVDFLQDSADRNYDLYLATPVQWLGRTHRVLLGASHSRNRSLGGNYVYGPSTTANLLRPDYARPYPALQLPGYDSETLRTENALYGQAQLSVTERARLLLGGRLSWAEVESRRLSDGKATASAAPGRQFIPSVAALYDLNAQTTAYASYAETMVVQSALTSAGSLLPPRTGSQVELGVKGEFLNKRLQAHAALFRILDSDRAIADPASATASIPGGKVRSQGLELEVSGQAAPGWDLMAGYAYTDTKYLRAPAAQQGQAFSPVTPRHSLNLSTRYALRSPALQGWSVGGGVSYRSAFYAQSGALRIASGGYALFNAQAAYQINDRVSVSLTVENLFDKTYYEKVSGIARQNFYGAPRSVVLALRAHTF</sequence>
<keyword evidence="8" id="KW-0408">Iron</keyword>
<dbReference type="GO" id="GO:0038023">
    <property type="term" value="F:signaling receptor activity"/>
    <property type="evidence" value="ECO:0007669"/>
    <property type="project" value="InterPro"/>
</dbReference>
<evidence type="ECO:0000256" key="4">
    <source>
        <dbReference type="ARBA" id="ARBA00022452"/>
    </source>
</evidence>
<keyword evidence="9" id="KW-0406">Ion transport</keyword>
<evidence type="ECO:0000256" key="6">
    <source>
        <dbReference type="ARBA" id="ARBA00022692"/>
    </source>
</evidence>
<dbReference type="Gene3D" id="2.40.170.20">
    <property type="entry name" value="TonB-dependent receptor, beta-barrel domain"/>
    <property type="match status" value="1"/>
</dbReference>
<dbReference type="CDD" id="cd01347">
    <property type="entry name" value="ligand_gated_channel"/>
    <property type="match status" value="1"/>
</dbReference>
<keyword evidence="6 14" id="KW-0812">Transmembrane</keyword>
<proteinExistence type="inferred from homology"/>
<evidence type="ECO:0000256" key="13">
    <source>
        <dbReference type="ARBA" id="ARBA00023237"/>
    </source>
</evidence>
<evidence type="ECO:0000256" key="7">
    <source>
        <dbReference type="ARBA" id="ARBA00022729"/>
    </source>
</evidence>
<keyword evidence="3 14" id="KW-0813">Transport</keyword>
<feature type="domain" description="TonB-dependent receptor plug" evidence="18">
    <location>
        <begin position="62"/>
        <end position="163"/>
    </location>
</feature>
<dbReference type="InterPro" id="IPR000531">
    <property type="entry name" value="Beta-barrel_TonB"/>
</dbReference>
<evidence type="ECO:0000313" key="19">
    <source>
        <dbReference type="EMBL" id="QNP60726.1"/>
    </source>
</evidence>
<dbReference type="GO" id="GO:0009279">
    <property type="term" value="C:cell outer membrane"/>
    <property type="evidence" value="ECO:0007669"/>
    <property type="project" value="UniProtKB-SubCell"/>
</dbReference>
<evidence type="ECO:0000256" key="3">
    <source>
        <dbReference type="ARBA" id="ARBA00022448"/>
    </source>
</evidence>
<dbReference type="Proteomes" id="UP000516057">
    <property type="component" value="Chromosome"/>
</dbReference>
<evidence type="ECO:0000256" key="10">
    <source>
        <dbReference type="ARBA" id="ARBA00023077"/>
    </source>
</evidence>
<evidence type="ECO:0000313" key="20">
    <source>
        <dbReference type="Proteomes" id="UP000516057"/>
    </source>
</evidence>
<evidence type="ECO:0000259" key="17">
    <source>
        <dbReference type="Pfam" id="PF00593"/>
    </source>
</evidence>
<dbReference type="Gene3D" id="2.170.130.10">
    <property type="entry name" value="TonB-dependent receptor, plug domain"/>
    <property type="match status" value="1"/>
</dbReference>
<dbReference type="InterPro" id="IPR039426">
    <property type="entry name" value="TonB-dep_rcpt-like"/>
</dbReference>
<dbReference type="PANTHER" id="PTHR32552:SF74">
    <property type="entry name" value="HYDROXAMATE SIDEROPHORE RECEPTOR FHUE"/>
    <property type="match status" value="1"/>
</dbReference>
<keyword evidence="20" id="KW-1185">Reference proteome</keyword>
<dbReference type="AlphaFoldDB" id="A0A7H0HJL0"/>
<comment type="similarity">
    <text evidence="2 14 15">Belongs to the TonB-dependent receptor family.</text>
</comment>
<dbReference type="EMBL" id="CP060790">
    <property type="protein sequence ID" value="QNP60726.1"/>
    <property type="molecule type" value="Genomic_DNA"/>
</dbReference>
<dbReference type="Pfam" id="PF00593">
    <property type="entry name" value="TonB_dep_Rec_b-barrel"/>
    <property type="match status" value="1"/>
</dbReference>
<protein>
    <submittedName>
        <fullName evidence="19">TonB-dependent siderophore receptor</fullName>
    </submittedName>
</protein>
<feature type="chain" id="PRO_5028911401" evidence="16">
    <location>
        <begin position="22"/>
        <end position="705"/>
    </location>
</feature>
<evidence type="ECO:0000256" key="12">
    <source>
        <dbReference type="ARBA" id="ARBA00023170"/>
    </source>
</evidence>
<dbReference type="FunFam" id="2.170.130.10:FF:000010">
    <property type="entry name" value="Ferripyoverdine receptor"/>
    <property type="match status" value="1"/>
</dbReference>
<dbReference type="InterPro" id="IPR012910">
    <property type="entry name" value="Plug_dom"/>
</dbReference>
<evidence type="ECO:0000256" key="11">
    <source>
        <dbReference type="ARBA" id="ARBA00023136"/>
    </source>
</evidence>
<keyword evidence="12 19" id="KW-0675">Receptor</keyword>
<evidence type="ECO:0000256" key="5">
    <source>
        <dbReference type="ARBA" id="ARBA00022496"/>
    </source>
</evidence>
<keyword evidence="13 14" id="KW-0998">Cell outer membrane</keyword>
<dbReference type="RefSeq" id="WP_187737706.1">
    <property type="nucleotide sequence ID" value="NZ_CP060790.1"/>
</dbReference>
<evidence type="ECO:0000259" key="18">
    <source>
        <dbReference type="Pfam" id="PF07715"/>
    </source>
</evidence>
<dbReference type="PROSITE" id="PS52016">
    <property type="entry name" value="TONB_DEPENDENT_REC_3"/>
    <property type="match status" value="1"/>
</dbReference>
<evidence type="ECO:0000256" key="8">
    <source>
        <dbReference type="ARBA" id="ARBA00023004"/>
    </source>
</evidence>
<dbReference type="InterPro" id="IPR037066">
    <property type="entry name" value="Plug_dom_sf"/>
</dbReference>
<dbReference type="SUPFAM" id="SSF56935">
    <property type="entry name" value="Porins"/>
    <property type="match status" value="1"/>
</dbReference>
<organism evidence="19 20">
    <name type="scientific">Paenacidovorax monticola</name>
    <dbReference type="NCBI Taxonomy" id="1926868"/>
    <lineage>
        <taxon>Bacteria</taxon>
        <taxon>Pseudomonadati</taxon>
        <taxon>Pseudomonadota</taxon>
        <taxon>Betaproteobacteria</taxon>
        <taxon>Burkholderiales</taxon>
        <taxon>Comamonadaceae</taxon>
        <taxon>Paenacidovorax</taxon>
    </lineage>
</organism>
<evidence type="ECO:0000256" key="14">
    <source>
        <dbReference type="PROSITE-ProRule" id="PRU01360"/>
    </source>
</evidence>
<evidence type="ECO:0000256" key="9">
    <source>
        <dbReference type="ARBA" id="ARBA00023065"/>
    </source>
</evidence>
<keyword evidence="4 14" id="KW-1134">Transmembrane beta strand</keyword>
<reference evidence="19 20" key="1">
    <citation type="submission" date="2020-08" db="EMBL/GenBank/DDBJ databases">
        <title>Genome sequence of Acidovorax monticola KACC 19171T.</title>
        <authorList>
            <person name="Hyun D.-W."/>
            <person name="Bae J.-W."/>
        </authorList>
    </citation>
    <scope>NUCLEOTIDE SEQUENCE [LARGE SCALE GENOMIC DNA]</scope>
    <source>
        <strain evidence="19 20">KACC 19171</strain>
    </source>
</reference>
<keyword evidence="10 15" id="KW-0798">TonB box</keyword>
<dbReference type="PANTHER" id="PTHR32552">
    <property type="entry name" value="FERRICHROME IRON RECEPTOR-RELATED"/>
    <property type="match status" value="1"/>
</dbReference>
<keyword evidence="5" id="KW-0410">Iron transport</keyword>
<dbReference type="Pfam" id="PF07715">
    <property type="entry name" value="Plug"/>
    <property type="match status" value="1"/>
</dbReference>
<feature type="domain" description="TonB-dependent receptor-like beta-barrel" evidence="17">
    <location>
        <begin position="238"/>
        <end position="672"/>
    </location>
</feature>
<keyword evidence="11 14" id="KW-0472">Membrane</keyword>
<accession>A0A7H0HJL0</accession>
<gene>
    <name evidence="19" type="ORF">H9L24_08100</name>
</gene>
<dbReference type="InterPro" id="IPR036942">
    <property type="entry name" value="Beta-barrel_TonB_sf"/>
</dbReference>
<feature type="signal peptide" evidence="16">
    <location>
        <begin position="1"/>
        <end position="21"/>
    </location>
</feature>
<dbReference type="GO" id="GO:0015344">
    <property type="term" value="F:siderophore uptake transmembrane transporter activity"/>
    <property type="evidence" value="ECO:0007669"/>
    <property type="project" value="TreeGrafter"/>
</dbReference>
<dbReference type="NCBIfam" id="TIGR01783">
    <property type="entry name" value="TonB-siderophor"/>
    <property type="match status" value="1"/>
</dbReference>
<dbReference type="InterPro" id="IPR010105">
    <property type="entry name" value="TonB_sidphr_rcpt"/>
</dbReference>
<evidence type="ECO:0000256" key="1">
    <source>
        <dbReference type="ARBA" id="ARBA00004571"/>
    </source>
</evidence>
<evidence type="ECO:0000256" key="2">
    <source>
        <dbReference type="ARBA" id="ARBA00009810"/>
    </source>
</evidence>